<proteinExistence type="predicted"/>
<evidence type="ECO:0000313" key="2">
    <source>
        <dbReference type="Proteomes" id="UP000019246"/>
    </source>
</evidence>
<gene>
    <name evidence="1" type="ORF">MAQA_15146</name>
</gene>
<dbReference type="AlphaFoldDB" id="W7B1X8"/>
<comment type="caution">
    <text evidence="1">The sequence shown here is derived from an EMBL/GenBank/DDBJ whole genome shotgun (WGS) entry which is preliminary data.</text>
</comment>
<dbReference type="Proteomes" id="UP000019246">
    <property type="component" value="Unassembled WGS sequence"/>
</dbReference>
<dbReference type="OrthoDB" id="2218409at2"/>
<evidence type="ECO:0000313" key="1">
    <source>
        <dbReference type="EMBL" id="EUJ16711.1"/>
    </source>
</evidence>
<organism evidence="1 2">
    <name type="scientific">Listeria aquatica FSL S10-1188</name>
    <dbReference type="NCBI Taxonomy" id="1265818"/>
    <lineage>
        <taxon>Bacteria</taxon>
        <taxon>Bacillati</taxon>
        <taxon>Bacillota</taxon>
        <taxon>Bacilli</taxon>
        <taxon>Bacillales</taxon>
        <taxon>Listeriaceae</taxon>
        <taxon>Listeria</taxon>
    </lineage>
</organism>
<dbReference type="RefSeq" id="WP_052008607.1">
    <property type="nucleotide sequence ID" value="NZ_AOCG01000019.1"/>
</dbReference>
<keyword evidence="2" id="KW-1185">Reference proteome</keyword>
<protein>
    <submittedName>
        <fullName evidence="1">Uncharacterized protein</fullName>
    </submittedName>
</protein>
<accession>W7B1X8</accession>
<reference evidence="1 2" key="1">
    <citation type="journal article" date="2014" name="Int. J. Syst. Evol. Microbiol.">
        <title>Listeria floridensis sp. nov., Listeria aquatica sp. nov., Listeria cornellensis sp. nov., Listeria riparia sp. nov. and Listeria grandensis sp. nov., from agricultural and natural environments.</title>
        <authorList>
            <person name="den Bakker H.C."/>
            <person name="Warchocki S."/>
            <person name="Wright E.M."/>
            <person name="Allred A.F."/>
            <person name="Ahlstrom C."/>
            <person name="Manuel C.S."/>
            <person name="Stasiewicz M.J."/>
            <person name="Burrell A."/>
            <person name="Roof S."/>
            <person name="Strawn L."/>
            <person name="Fortes E.D."/>
            <person name="Nightingale K.K."/>
            <person name="Kephart D."/>
            <person name="Wiedmann M."/>
        </authorList>
    </citation>
    <scope>NUCLEOTIDE SEQUENCE [LARGE SCALE GENOMIC DNA]</scope>
    <source>
        <strain evidence="1 2">FSL S10-1188</strain>
    </source>
</reference>
<name>W7B1X8_9LIST</name>
<sequence>MIYANYKGKVYKVSEISGQQVRLVSEDKNDTTNGFKLKEYPDYYLNKDILPNLYVKEVSLSNLSELFEIKAFVRYQCENFELISNSDKQYLLIGTSDSKLAKKNGFYKN</sequence>
<dbReference type="EMBL" id="AOCG01000019">
    <property type="protein sequence ID" value="EUJ16711.1"/>
    <property type="molecule type" value="Genomic_DNA"/>
</dbReference>